<feature type="compositionally biased region" description="Basic and acidic residues" evidence="3">
    <location>
        <begin position="1615"/>
        <end position="1624"/>
    </location>
</feature>
<dbReference type="GO" id="GO:0071944">
    <property type="term" value="C:cell periphery"/>
    <property type="evidence" value="ECO:0007669"/>
    <property type="project" value="UniProtKB-ARBA"/>
</dbReference>
<reference evidence="5 6" key="1">
    <citation type="submission" date="2019-01" db="EMBL/GenBank/DDBJ databases">
        <authorList>
            <person name="Sayadi A."/>
        </authorList>
    </citation>
    <scope>NUCLEOTIDE SEQUENCE [LARGE SCALE GENOMIC DNA]</scope>
</reference>
<feature type="region of interest" description="Disordered" evidence="3">
    <location>
        <begin position="2059"/>
        <end position="2139"/>
    </location>
</feature>
<dbReference type="InterPro" id="IPR051835">
    <property type="entry name" value="RAC1-GEF"/>
</dbReference>
<feature type="compositionally biased region" description="Basic and acidic residues" evidence="3">
    <location>
        <begin position="2564"/>
        <end position="2578"/>
    </location>
</feature>
<keyword evidence="6" id="KW-1185">Reference proteome</keyword>
<feature type="region of interest" description="Disordered" evidence="3">
    <location>
        <begin position="2194"/>
        <end position="2228"/>
    </location>
</feature>
<dbReference type="SMART" id="SM01195">
    <property type="entry name" value="FA"/>
    <property type="match status" value="1"/>
</dbReference>
<feature type="region of interest" description="Disordered" evidence="3">
    <location>
        <begin position="2748"/>
        <end position="2881"/>
    </location>
</feature>
<dbReference type="InterPro" id="IPR014352">
    <property type="entry name" value="FERM/acyl-CoA-bd_prot_sf"/>
</dbReference>
<evidence type="ECO:0000313" key="5">
    <source>
        <dbReference type="EMBL" id="VEN40837.1"/>
    </source>
</evidence>
<dbReference type="InterPro" id="IPR035899">
    <property type="entry name" value="DBL_dom_sf"/>
</dbReference>
<feature type="region of interest" description="Disordered" evidence="3">
    <location>
        <begin position="2923"/>
        <end position="2944"/>
    </location>
</feature>
<dbReference type="FunFam" id="2.30.29.30:FF:000002">
    <property type="entry name" value="Band 4.1-like protein 5 isoform 1"/>
    <property type="match status" value="1"/>
</dbReference>
<feature type="region of interest" description="Disordered" evidence="3">
    <location>
        <begin position="2497"/>
        <end position="2584"/>
    </location>
</feature>
<dbReference type="InterPro" id="IPR011993">
    <property type="entry name" value="PH-like_dom_sf"/>
</dbReference>
<organism evidence="5 6">
    <name type="scientific">Callosobruchus maculatus</name>
    <name type="common">Southern cowpea weevil</name>
    <name type="synonym">Pulse bruchid</name>
    <dbReference type="NCBI Taxonomy" id="64391"/>
    <lineage>
        <taxon>Eukaryota</taxon>
        <taxon>Metazoa</taxon>
        <taxon>Ecdysozoa</taxon>
        <taxon>Arthropoda</taxon>
        <taxon>Hexapoda</taxon>
        <taxon>Insecta</taxon>
        <taxon>Pterygota</taxon>
        <taxon>Neoptera</taxon>
        <taxon>Endopterygota</taxon>
        <taxon>Coleoptera</taxon>
        <taxon>Polyphaga</taxon>
        <taxon>Cucujiformia</taxon>
        <taxon>Chrysomeloidea</taxon>
        <taxon>Chrysomelidae</taxon>
        <taxon>Bruchinae</taxon>
        <taxon>Bruchini</taxon>
        <taxon>Callosobruchus</taxon>
    </lineage>
</organism>
<feature type="compositionally biased region" description="Polar residues" evidence="3">
    <location>
        <begin position="2672"/>
        <end position="2690"/>
    </location>
</feature>
<gene>
    <name evidence="5" type="ORF">CALMAC_LOCUS4866</name>
</gene>
<dbReference type="InterPro" id="IPR014847">
    <property type="entry name" value="FA"/>
</dbReference>
<feature type="compositionally biased region" description="Polar residues" evidence="3">
    <location>
        <begin position="554"/>
        <end position="565"/>
    </location>
</feature>
<comment type="subcellular location">
    <subcellularLocation>
        <location evidence="1">Cell junction</location>
    </subcellularLocation>
</comment>
<feature type="region of interest" description="Disordered" evidence="3">
    <location>
        <begin position="554"/>
        <end position="666"/>
    </location>
</feature>
<dbReference type="Pfam" id="PF08736">
    <property type="entry name" value="FA"/>
    <property type="match status" value="1"/>
</dbReference>
<feature type="region of interest" description="Disordered" evidence="3">
    <location>
        <begin position="1552"/>
        <end position="1710"/>
    </location>
</feature>
<dbReference type="SUPFAM" id="SSF50729">
    <property type="entry name" value="PH domain-like"/>
    <property type="match status" value="3"/>
</dbReference>
<dbReference type="PANTHER" id="PTHR45858:SF5">
    <property type="entry name" value="MOESIN_EZRIN_RADIXIN HOMOLOG 1"/>
    <property type="match status" value="1"/>
</dbReference>
<feature type="compositionally biased region" description="Basic and acidic residues" evidence="3">
    <location>
        <begin position="2758"/>
        <end position="2773"/>
    </location>
</feature>
<feature type="region of interest" description="Disordered" evidence="3">
    <location>
        <begin position="2156"/>
        <end position="2181"/>
    </location>
</feature>
<feature type="region of interest" description="Disordered" evidence="3">
    <location>
        <begin position="2619"/>
        <end position="2720"/>
    </location>
</feature>
<feature type="region of interest" description="Disordered" evidence="3">
    <location>
        <begin position="489"/>
        <end position="521"/>
    </location>
</feature>
<dbReference type="InterPro" id="IPR000299">
    <property type="entry name" value="FERM_domain"/>
</dbReference>
<feature type="region of interest" description="Disordered" evidence="3">
    <location>
        <begin position="1116"/>
        <end position="1219"/>
    </location>
</feature>
<proteinExistence type="predicted"/>
<feature type="region of interest" description="Disordered" evidence="3">
    <location>
        <begin position="1258"/>
        <end position="1298"/>
    </location>
</feature>
<evidence type="ECO:0000259" key="4">
    <source>
        <dbReference type="PROSITE" id="PS50057"/>
    </source>
</evidence>
<feature type="compositionally biased region" description="Basic and acidic residues" evidence="3">
    <location>
        <begin position="1144"/>
        <end position="1180"/>
    </location>
</feature>
<name>A0A653C0Z5_CALMS</name>
<evidence type="ECO:0000313" key="6">
    <source>
        <dbReference type="Proteomes" id="UP000410492"/>
    </source>
</evidence>
<protein>
    <recommendedName>
        <fullName evidence="4">FERM domain-containing protein</fullName>
    </recommendedName>
</protein>
<dbReference type="CDD" id="cd14473">
    <property type="entry name" value="FERM_B-lobe"/>
    <property type="match status" value="1"/>
</dbReference>
<dbReference type="InterPro" id="IPR018979">
    <property type="entry name" value="FERM_N"/>
</dbReference>
<feature type="compositionally biased region" description="Low complexity" evidence="3">
    <location>
        <begin position="1922"/>
        <end position="1931"/>
    </location>
</feature>
<feature type="compositionally biased region" description="Polar residues" evidence="3">
    <location>
        <begin position="386"/>
        <end position="395"/>
    </location>
</feature>
<dbReference type="PROSITE" id="PS50057">
    <property type="entry name" value="FERM_3"/>
    <property type="match status" value="1"/>
</dbReference>
<dbReference type="Pfam" id="PF09379">
    <property type="entry name" value="FERM_N"/>
    <property type="match status" value="1"/>
</dbReference>
<feature type="compositionally biased region" description="Polar residues" evidence="3">
    <location>
        <begin position="1258"/>
        <end position="1269"/>
    </location>
</feature>
<feature type="compositionally biased region" description="Basic and acidic residues" evidence="3">
    <location>
        <begin position="2845"/>
        <end position="2866"/>
    </location>
</feature>
<feature type="region of interest" description="Disordered" evidence="3">
    <location>
        <begin position="1325"/>
        <end position="1357"/>
    </location>
</feature>
<feature type="compositionally biased region" description="Acidic residues" evidence="3">
    <location>
        <begin position="1209"/>
        <end position="1218"/>
    </location>
</feature>
<feature type="compositionally biased region" description="Polar residues" evidence="3">
    <location>
        <begin position="614"/>
        <end position="624"/>
    </location>
</feature>
<dbReference type="InterPro" id="IPR029071">
    <property type="entry name" value="Ubiquitin-like_domsf"/>
</dbReference>
<dbReference type="SUPFAM" id="SSF54236">
    <property type="entry name" value="Ubiquitin-like"/>
    <property type="match status" value="1"/>
</dbReference>
<evidence type="ECO:0000256" key="1">
    <source>
        <dbReference type="ARBA" id="ARBA00004282"/>
    </source>
</evidence>
<feature type="region of interest" description="Disordered" evidence="3">
    <location>
        <begin position="2254"/>
        <end position="2312"/>
    </location>
</feature>
<feature type="compositionally biased region" description="Basic and acidic residues" evidence="3">
    <location>
        <begin position="1552"/>
        <end position="1567"/>
    </location>
</feature>
<dbReference type="InterPro" id="IPR019748">
    <property type="entry name" value="FERM_central"/>
</dbReference>
<feature type="compositionally biased region" description="Polar residues" evidence="3">
    <location>
        <begin position="2358"/>
        <end position="2382"/>
    </location>
</feature>
<dbReference type="SMART" id="SM01196">
    <property type="entry name" value="FERM_C"/>
    <property type="match status" value="1"/>
</dbReference>
<dbReference type="GO" id="GO:0005085">
    <property type="term" value="F:guanyl-nucleotide exchange factor activity"/>
    <property type="evidence" value="ECO:0007669"/>
    <property type="project" value="TreeGrafter"/>
</dbReference>
<feature type="region of interest" description="Disordered" evidence="3">
    <location>
        <begin position="1901"/>
        <end position="1931"/>
    </location>
</feature>
<feature type="compositionally biased region" description="Basic and acidic residues" evidence="3">
    <location>
        <begin position="2497"/>
        <end position="2514"/>
    </location>
</feature>
<dbReference type="CDD" id="cd13193">
    <property type="entry name" value="FERM_C_FARP1-like"/>
    <property type="match status" value="1"/>
</dbReference>
<feature type="compositionally biased region" description="Basic and acidic residues" evidence="3">
    <location>
        <begin position="2321"/>
        <end position="2333"/>
    </location>
</feature>
<dbReference type="EMBL" id="CAACVG010006659">
    <property type="protein sequence ID" value="VEN40837.1"/>
    <property type="molecule type" value="Genomic_DNA"/>
</dbReference>
<accession>A0A653C0Z5</accession>
<keyword evidence="2" id="KW-0965">Cell junction</keyword>
<evidence type="ECO:0000256" key="2">
    <source>
        <dbReference type="ARBA" id="ARBA00022949"/>
    </source>
</evidence>
<feature type="compositionally biased region" description="Basic residues" evidence="3">
    <location>
        <begin position="1193"/>
        <end position="1202"/>
    </location>
</feature>
<feature type="compositionally biased region" description="Basic and acidic residues" evidence="3">
    <location>
        <begin position="1018"/>
        <end position="1059"/>
    </location>
</feature>
<feature type="compositionally biased region" description="Low complexity" evidence="3">
    <location>
        <begin position="3120"/>
        <end position="3156"/>
    </location>
</feature>
<feature type="compositionally biased region" description="Basic and acidic residues" evidence="3">
    <location>
        <begin position="2094"/>
        <end position="2108"/>
    </location>
</feature>
<dbReference type="InterPro" id="IPR018980">
    <property type="entry name" value="FERM_PH-like_C"/>
</dbReference>
<dbReference type="SUPFAM" id="SSF48065">
    <property type="entry name" value="DBL homology domain (DH-domain)"/>
    <property type="match status" value="1"/>
</dbReference>
<feature type="region of interest" description="Disordered" evidence="3">
    <location>
        <begin position="2321"/>
        <end position="2340"/>
    </location>
</feature>
<feature type="compositionally biased region" description="Low complexity" evidence="3">
    <location>
        <begin position="333"/>
        <end position="380"/>
    </location>
</feature>
<feature type="region of interest" description="Disordered" evidence="3">
    <location>
        <begin position="1018"/>
        <end position="1061"/>
    </location>
</feature>
<dbReference type="InterPro" id="IPR041788">
    <property type="entry name" value="FARP1/FARP2/FRMD7_FERM_C"/>
</dbReference>
<feature type="compositionally biased region" description="Polar residues" evidence="3">
    <location>
        <begin position="492"/>
        <end position="504"/>
    </location>
</feature>
<feature type="compositionally biased region" description="Basic and acidic residues" evidence="3">
    <location>
        <begin position="451"/>
        <end position="467"/>
    </location>
</feature>
<feature type="compositionally biased region" description="Low complexity" evidence="3">
    <location>
        <begin position="2289"/>
        <end position="2307"/>
    </location>
</feature>
<dbReference type="Pfam" id="PF09380">
    <property type="entry name" value="FERM_C"/>
    <property type="match status" value="1"/>
</dbReference>
<feature type="region of interest" description="Disordered" evidence="3">
    <location>
        <begin position="333"/>
        <end position="396"/>
    </location>
</feature>
<dbReference type="SUPFAM" id="SSF47031">
    <property type="entry name" value="Second domain of FERM"/>
    <property type="match status" value="1"/>
</dbReference>
<dbReference type="Gene3D" id="1.20.900.10">
    <property type="entry name" value="Dbl homology (DH) domain"/>
    <property type="match status" value="1"/>
</dbReference>
<feature type="compositionally biased region" description="Polar residues" evidence="3">
    <location>
        <begin position="2515"/>
        <end position="2542"/>
    </location>
</feature>
<dbReference type="InterPro" id="IPR035963">
    <property type="entry name" value="FERM_2"/>
</dbReference>
<feature type="compositionally biased region" description="Basic and acidic residues" evidence="3">
    <location>
        <begin position="2156"/>
        <end position="2171"/>
    </location>
</feature>
<feature type="compositionally biased region" description="Polar residues" evidence="3">
    <location>
        <begin position="1901"/>
        <end position="1910"/>
    </location>
</feature>
<evidence type="ECO:0000256" key="3">
    <source>
        <dbReference type="SAM" id="MobiDB-lite"/>
    </source>
</evidence>
<feature type="region of interest" description="Disordered" evidence="3">
    <location>
        <begin position="451"/>
        <end position="476"/>
    </location>
</feature>
<feature type="compositionally biased region" description="Low complexity" evidence="3">
    <location>
        <begin position="2257"/>
        <end position="2268"/>
    </location>
</feature>
<feature type="compositionally biased region" description="Low complexity" evidence="3">
    <location>
        <begin position="2926"/>
        <end position="2940"/>
    </location>
</feature>
<dbReference type="Gene3D" id="2.30.29.30">
    <property type="entry name" value="Pleckstrin-homology domain (PH domain)/Phosphotyrosine-binding domain (PTB)"/>
    <property type="match status" value="3"/>
</dbReference>
<dbReference type="Pfam" id="PF00373">
    <property type="entry name" value="FERM_M"/>
    <property type="match status" value="1"/>
</dbReference>
<feature type="compositionally biased region" description="Polar residues" evidence="3">
    <location>
        <begin position="3079"/>
        <end position="3090"/>
    </location>
</feature>
<feature type="region of interest" description="Disordered" evidence="3">
    <location>
        <begin position="1"/>
        <end position="25"/>
    </location>
</feature>
<feature type="compositionally biased region" description="Polar residues" evidence="3">
    <location>
        <begin position="1116"/>
        <end position="1128"/>
    </location>
</feature>
<feature type="compositionally biased region" description="Polar residues" evidence="3">
    <location>
        <begin position="1635"/>
        <end position="1646"/>
    </location>
</feature>
<dbReference type="OrthoDB" id="9990815at2759"/>
<feature type="compositionally biased region" description="Basic residues" evidence="3">
    <location>
        <begin position="3195"/>
        <end position="3208"/>
    </location>
</feature>
<feature type="compositionally biased region" description="Basic and acidic residues" evidence="3">
    <location>
        <begin position="1805"/>
        <end position="1829"/>
    </location>
</feature>
<sequence length="3720" mass="418261">MHHSLSTPAVGDARPSGAGSPSSRKPGKMLAVRVHMLDDNVTIFQVQAKAMGKVLFEQVCKQLHLLEADYFGLEYSDAHGTKGLMQCNENTAALMASYIVQAECGDYAAEDYPDHTYLSTYKFVPHQDHELEKKIMENHKKHVRCELYGIKMHPAKDHENVPLNLAVAHMGIIVFQNYTKINTFSWAKIRKISFKRKRFLIKLHPEGYGYYKDTVEFFFEGRNECKNFWKKCVENHGFFRCSSVKNVSRHKTRVLSRGSSFRYSGKTQKEIIEFVRDNYVKRQTFQSGSVQTVVGLPLFDGGIGFGVSGRHSIGAQTTLSQCGFSDDEISLSPPSAITATAEPPAPEAADTTTPPPQTTSFSTRRIETGTTSTSTNAITRMPSNEGCPSQTQSQSDLDRAADYTYASLPKRHIWRRSASCKDLYDFSFEETGQAKRRLQPPRPMEKAVASFEERKLESPVTQYDERPIYSASSRDSSLEIQQDIMVPDEKVYSSSYPGTTSFSVESVEDPGNYDLRDSQDDITHDSYELIEKSDDDYSTSGEYQKYKVKPFNTRSCSLDSGNHIPSDSEDEREKRHKCKSSSDVRQDIFLMDDPRDLPREIIPRKSDGSYYKQFKQSSRTSSLESKSDYYEPKPYRSSKESLKKSHRDRSFGSRTSSLESKSDYETKKTTKILSAEHLEARNGYLDSRASSLESKSEYYDAPSKFVVDEPKYDFKHNYDRKISFERNYGFHKVQNHDNAEINRNFTHVHSVSLQNVETEQSLKINQLLANIEQNTVPRTQKSHHYKPPTVNSRVWHDEIAAMAPEVPSWPQQQNTQRSTESESNIFSFDDEKIQSLQESMDSDVCPDHGFSVVPNLDNQNKKLDKRKNYRDVFMEIEPRLVHDLPLHQPIERTKSDPNSLARQRLNSSSRRMLLMHQKSIDLTPAESSDEDYLYKQIPSAPPIMKYKGTQFEMPSAEFGHFDILKREVEGLKTKFEVPKSQFEILGAKTQSDFINLPPKDEDISYVLHKRHILNGSAQKEEIKQYEKPEPPKKSIIETKETSKLDESKKSKPKEGKAGKAAETSFLFTQNIDLSKVDPVTLEVDKTIAPVQHSLSPKRDITHIDPVLLETLSSKLSQIESDSPTSSKTESIKPQHKIFVMQTERQVKKEVKTEEKAIQKPEEKKIPEVKPKTKIKTDIKPKRIIKPRMQPGKKSGKTTKTKVRITSFSSDDESLDSDDVFGSAEAAPTRVEFSPPQMRKEMESILKFESERKYLQYTMSSTEVEGSPPTSRKKTEKPHESSFETVPTELRRISERSISIPSSEDEFNVKTTDLQPVFSEISQGALRTVDELDKEDGDKSMDETLKEELPTEMELTAEDQERLREKQLLQAEIEHDLRDLKVPPKTKITEIPSPSLRKQGHSPLLFAHARLNLSEGSAFSLLQKQQALDSPIAGRRAKSLDTPIIAVSRLPPLNAFSSKDDTVAEEDQQMTDKDSGLENNLISDKSTEERSDTDMDERRRQYDLRESSSDMDRPPTEYKVADSVTVTREIKMTKEQVSVTREVKVTRQEIKVTEDSASKKKEKERDQIVPDVNHVGSKKSKTTVHTKLYTQKSKAKTPPKPPAKEKPATKTPAKAKVAEVKKEIVPAKPVRPIPQKASSTENASVKQSDMFLAAPEVKRTKSQEIETTNKKTPPKEKARSLEKLELKRLGSKERSRSQEDSEPDIAKRKEKQQMLYEIAVQSTKTLKSPVKEILPVFPKVEEMVRERGGKLEISINTIEPEVPLEDAIIITKSPKKLDKKIGEKLTKSLDLTIPDDSSKAVQRLGKSLDLDSRDKDEQSSGNEFDFKPETIKAMQDKEPIEETSPEIDVVQETVTADIHQVPPETETDDKIILEGTSLDVWLSVDEPKETLDNIEVIQKSTDFFEQGTSSKPPDLSKLDAKSSSESQSLEKVSLGNSLDIRYIDSSTGDSTYKSEKDAQLVAEMQKASSTVSKFLRKKLEKRRQIEQHDSNLVKITSEEESLTEVSDLKGEIFEDRNFLSATDAKDALLRLSIERSRSEDTGSWITVDCEEFVGAEESLDYDNVTLESPDKPVETPIEQRSAEDINLLTTTARHGKLEMLKRSSDHSRSSDTTGSWTSGEKDLSPSGREVKETDDSSASCAIGRAIGLSQTIEKFTTKDLLDKGSPESDPQRSPRSPRSPRICILGRAFTIDEGNSVKLDNSSSSDETNDIPKDLTPIQEKEGANGVGSYKKFPYPFEEKWSEDSELTKRLHKKLSKKLSSADKGSLSSIDDSFMDNQRNRLKPTIEAFSSESKTSVETTESSSGSRSFKLNKQKHVIDRSALERLSTDSRSLEDSSSGSKSLRVHRVFDKNFDRLSTESRNSVDTTESSSGSLGQAYRTQKSGDIPRELSSTWKPFPLDSSGSESFEDNLLPPDHEGDKQEYFMCRDNSGEFTSMTDVYYKPDNDITPTRDDTVLPEDLANFNNFNYPCLPSIGIGGADILGGYSGGAFLSRTLSRISERSTNSEKSSVDDDSTKASTQSDSLNDESLPSSNPQVSLSSESPSHAHVSEHGKKTPTNLAEEEQDKVSDLSKPSGDRQDPMPILGSLLQRQISDDRRTSAEMAELSIDDIEIISERGLKLKRQGSDDTIIDEECFEPEPQQKEERIVTSSSQESEDWPLPEIPQGQKLLQMHETPSSDTSQLTTQVYQPPNKNIPKTFGLRGSSSIKSQESEQWPSPPSSILEPVVGSVGTYYITPPEEATKVIVESSTVSCEGESLSDENRTAELESSDKTHIYENVPADIPSESISESLSVGPSGVKIVLEEKPQDSNSDEELNISNLNDDVFTESVEPSKHELRPPTAMRKSTASDDSSHSHHSDKKSSPKEGSHSSYSEEECTSSMGTNLEDGTVRFALKPTKCTHSSHSEDTSIALSLSEWSNSTNTVKFQNLSSNSGTTKSSSGLKSDENSLTDIAQSISEWSSSNASATIKTQQQFQKFSSTTSTGESTLTELMPSISEWSSAETKPFFPAPQPNILGSSIDVEDFSLTQDQKGVPSPKNIPSEDLAMLTSSLPSRSEVKIHTRSTERPIVIPPPTLSDTDRSSSSMEQRTVHTQRYDKDKQKYLQKHQPPSKSLERPVKTPVKLSKCPSYYSSSLSSESTPLAGTSPVPVTKPSTVPVTRTHRKPISKSVSQARSPTSENDSTSSVESPKSKSERERRGYRRKRQIQNQRRARLEKEQHTIEETGPLEYSDFVRSRDMDEMACSFQYDNVLTEDIPIVHYSETLEEGYYPDGDSQSGSDIYRMEKEEEDKCEVVEGFDVASIPPPLLEDDFEDDVKQEMLDNSNGLNANVENNNFYCSTPIKPLNGNVYELSLKATNGTYTPPRMDNEALKDYTKEQLMNSINANVTNSNINNTTTIIAEIEGEVKKKPRHFVDKTYYIAKEILMTELTYKKDLDVINVWFRSEVGKEQPEECQILLSLIAPLAQAHGMLVKDLEQRLQGWDTRGGPRADLMLPVSETLEQSENLATLCELQRDIIGFDSLVQPGRKFIRHGCLLKHSRKGYQQRMFFLFSDILLYTSRSQATLQFKVHGHMPLRGVLIEEPDGDRQFNGLVIYGGSSDENVDQVGNNNVGTQTKPQAQRSNTTVHVCWHRSTSISMKDTLLAVENQLSGYLLRKFKSSNGWQKLWVVFTSFCLFFYKGCLDEFPLASLPLLGYSVGPPAAEDQIGKDFVFKLQYKNHGPLMI</sequence>
<dbReference type="GO" id="GO:0070161">
    <property type="term" value="C:anchoring junction"/>
    <property type="evidence" value="ECO:0007669"/>
    <property type="project" value="UniProtKB-SubCell"/>
</dbReference>
<feature type="domain" description="FERM" evidence="4">
    <location>
        <begin position="1"/>
        <end position="243"/>
    </location>
</feature>
<feature type="compositionally biased region" description="Basic and acidic residues" evidence="3">
    <location>
        <begin position="580"/>
        <end position="607"/>
    </location>
</feature>
<feature type="region of interest" description="Disordered" evidence="3">
    <location>
        <begin position="2357"/>
        <end position="2421"/>
    </location>
</feature>
<dbReference type="PANTHER" id="PTHR45858">
    <property type="entry name" value="FERM DOMAIN CONTAINING PROTEIN"/>
    <property type="match status" value="1"/>
</dbReference>
<feature type="region of interest" description="Disordered" evidence="3">
    <location>
        <begin position="1454"/>
        <end position="1517"/>
    </location>
</feature>
<dbReference type="Proteomes" id="UP000410492">
    <property type="component" value="Unassembled WGS sequence"/>
</dbReference>
<feature type="region of interest" description="Disordered" evidence="3">
    <location>
        <begin position="3047"/>
        <end position="3214"/>
    </location>
</feature>
<dbReference type="Gene3D" id="1.20.80.10">
    <property type="match status" value="1"/>
</dbReference>
<feature type="compositionally biased region" description="Basic and acidic residues" evidence="3">
    <location>
        <begin position="625"/>
        <end position="651"/>
    </location>
</feature>
<dbReference type="GO" id="GO:0048699">
    <property type="term" value="P:generation of neurons"/>
    <property type="evidence" value="ECO:0007669"/>
    <property type="project" value="UniProtKB-ARBA"/>
</dbReference>
<feature type="compositionally biased region" description="Basic and acidic residues" evidence="3">
    <location>
        <begin position="1484"/>
        <end position="1517"/>
    </location>
</feature>
<feature type="compositionally biased region" description="Basic and acidic residues" evidence="3">
    <location>
        <begin position="1655"/>
        <end position="1706"/>
    </location>
</feature>
<feature type="compositionally biased region" description="Basic and acidic residues" evidence="3">
    <location>
        <begin position="1327"/>
        <end position="1348"/>
    </location>
</feature>
<feature type="compositionally biased region" description="Polar residues" evidence="3">
    <location>
        <begin position="3165"/>
        <end position="3178"/>
    </location>
</feature>
<feature type="compositionally biased region" description="Basic and acidic residues" evidence="3">
    <location>
        <begin position="3053"/>
        <end position="3063"/>
    </location>
</feature>
<feature type="compositionally biased region" description="Basic and acidic residues" evidence="3">
    <location>
        <begin position="2118"/>
        <end position="2133"/>
    </location>
</feature>
<feature type="region of interest" description="Disordered" evidence="3">
    <location>
        <begin position="1804"/>
        <end position="1829"/>
    </location>
</feature>